<dbReference type="EnsemblBacteria" id="AAC67750">
    <property type="protein sequence ID" value="AAC67750"/>
    <property type="gene ID" value="CT_159"/>
</dbReference>
<dbReference type="RefSeq" id="WP_010725101.1">
    <property type="nucleotide sequence ID" value="NC_000117.1"/>
</dbReference>
<gene>
    <name evidence="2" type="ordered locus">CT_159</name>
</gene>
<dbReference type="RefSeq" id="NP_219662.1">
    <property type="nucleotide sequence ID" value="NC_000117.1"/>
</dbReference>
<dbReference type="Proteomes" id="UP000000431">
    <property type="component" value="Chromosome"/>
</dbReference>
<dbReference type="KEGG" id="ctr:CT_159"/>
<evidence type="ECO:0000313" key="2">
    <source>
        <dbReference type="EMBL" id="AAC67750.1"/>
    </source>
</evidence>
<dbReference type="SUPFAM" id="SSF56024">
    <property type="entry name" value="Phospholipase D/nuclease"/>
    <property type="match status" value="1"/>
</dbReference>
<sequence>MCFLLFKNKSTFSLKRLDVEKKASFFSMSVNRNHNNFPPYGENETPPPESQPTDGPEDPSMQGAYYIAPEDLPQHQLAAAVEGLHIGSTLNPTAPEFTSGAVSHHFETFTSSFPPAPQQPWAVLDPYATYPYGVQSLYLEYAPPAVVQEPYTTTGQQGLSSYPEAAPQPPALQQPESLPQATARDRGDLEKEANNTNSFATQAIETTPSNISPCFNLHGEAIQLFSTESGPSPLRSILQAIKQAKYHIYIQIYRFTSEEIAAALLERANNGVRIHYNINTSTAQKPLFDILTCNCRNSKLLTRRDYTVKI</sequence>
<dbReference type="Gene3D" id="3.30.870.10">
    <property type="entry name" value="Endonuclease Chain A"/>
    <property type="match status" value="1"/>
</dbReference>
<dbReference type="PATRIC" id="fig|272561.5.peg.172"/>
<proteinExistence type="predicted"/>
<evidence type="ECO:0000313" key="3">
    <source>
        <dbReference type="Proteomes" id="UP000000431"/>
    </source>
</evidence>
<dbReference type="STRING" id="272561.CT_159"/>
<organism evidence="2 3">
    <name type="scientific">Chlamydia trachomatis serovar D (strain ATCC VR-885 / DSM 19411 / UW-3/Cx)</name>
    <dbReference type="NCBI Taxonomy" id="272561"/>
    <lineage>
        <taxon>Bacteria</taxon>
        <taxon>Pseudomonadati</taxon>
        <taxon>Chlamydiota</taxon>
        <taxon>Chlamydiia</taxon>
        <taxon>Chlamydiales</taxon>
        <taxon>Chlamydiaceae</taxon>
        <taxon>Chlamydia/Chlamydophila group</taxon>
        <taxon>Chlamydia</taxon>
    </lineage>
</organism>
<dbReference type="InParanoid" id="O84161"/>
<dbReference type="EMBL" id="AE001273">
    <property type="protein sequence ID" value="AAC67750.1"/>
    <property type="molecule type" value="Genomic_DNA"/>
</dbReference>
<dbReference type="PIR" id="F71548">
    <property type="entry name" value="F71548"/>
</dbReference>
<feature type="region of interest" description="Disordered" evidence="1">
    <location>
        <begin position="34"/>
        <end position="63"/>
    </location>
</feature>
<dbReference type="HOGENOM" id="CLU_1033247_0_0_0"/>
<protein>
    <submittedName>
        <fullName evidence="2">Uncharacterized protein</fullName>
    </submittedName>
</protein>
<evidence type="ECO:0000256" key="1">
    <source>
        <dbReference type="SAM" id="MobiDB-lite"/>
    </source>
</evidence>
<reference evidence="2 3" key="1">
    <citation type="journal article" date="1998" name="Science">
        <title>Genome sequence of an obligate intracellular pathogen of humans: Chlamydia trachomatis.</title>
        <authorList>
            <person name="Stephens R.S."/>
            <person name="Kalman S."/>
            <person name="Lammel C.J."/>
            <person name="Fan J."/>
            <person name="Marathe R."/>
            <person name="Aravind L."/>
            <person name="Mitchell W.P."/>
            <person name="Olinger L."/>
            <person name="Tatusov R.L."/>
            <person name="Zhao Q."/>
            <person name="Koonin E.V."/>
            <person name="Davis R.W."/>
        </authorList>
    </citation>
    <scope>NUCLEOTIDE SEQUENCE [LARGE SCALE GENOMIC DNA]</scope>
    <source>
        <strain evidence="3">D/UW-3/Cx</strain>
    </source>
</reference>
<accession>O84161</accession>
<feature type="region of interest" description="Disordered" evidence="1">
    <location>
        <begin position="153"/>
        <end position="187"/>
    </location>
</feature>
<dbReference type="AlphaFoldDB" id="O84161"/>
<keyword evidence="3" id="KW-1185">Reference proteome</keyword>
<name>O84161_CHLTR</name>
<dbReference type="GeneID" id="884069"/>